<evidence type="ECO:0000256" key="1">
    <source>
        <dbReference type="SAM" id="MobiDB-lite"/>
    </source>
</evidence>
<accession>A0ABU4ZEG9</accession>
<protein>
    <submittedName>
        <fullName evidence="2">Uncharacterized protein</fullName>
    </submittedName>
</protein>
<reference evidence="2 3" key="1">
    <citation type="submission" date="2023-08" db="EMBL/GenBank/DDBJ databases">
        <title>Implementing the SeqCode for naming new Mesorhizobium species isolated from Vachellia karroo root nodules.</title>
        <authorList>
            <person name="Van Lill M."/>
        </authorList>
    </citation>
    <scope>NUCLEOTIDE SEQUENCE [LARGE SCALE GENOMIC DNA]</scope>
    <source>
        <strain evidence="2 3">VK22B</strain>
    </source>
</reference>
<gene>
    <name evidence="2" type="ORF">RFN29_33160</name>
</gene>
<evidence type="ECO:0000313" key="3">
    <source>
        <dbReference type="Proteomes" id="UP001271249"/>
    </source>
</evidence>
<keyword evidence="3" id="KW-1185">Reference proteome</keyword>
<name>A0ABU4ZEG9_9HYPH</name>
<comment type="caution">
    <text evidence="2">The sequence shown here is derived from an EMBL/GenBank/DDBJ whole genome shotgun (WGS) entry which is preliminary data.</text>
</comment>
<organism evidence="2 3">
    <name type="scientific">Mesorhizobium captivum</name>
    <dbReference type="NCBI Taxonomy" id="3072319"/>
    <lineage>
        <taxon>Bacteria</taxon>
        <taxon>Pseudomonadati</taxon>
        <taxon>Pseudomonadota</taxon>
        <taxon>Alphaproteobacteria</taxon>
        <taxon>Hyphomicrobiales</taxon>
        <taxon>Phyllobacteriaceae</taxon>
        <taxon>Mesorhizobium</taxon>
    </lineage>
</organism>
<dbReference type="Proteomes" id="UP001271249">
    <property type="component" value="Unassembled WGS sequence"/>
</dbReference>
<feature type="region of interest" description="Disordered" evidence="1">
    <location>
        <begin position="83"/>
        <end position="103"/>
    </location>
</feature>
<sequence>MKEFHHMWILSRSFSFDDDRLALAVAATSRGVRYRFMKACPIPTTFSADEQRQRQRRVVEKSRIIAGSRKRYWSKRYGRCACGTGRQSCDKSRRCAAGPSQAL</sequence>
<proteinExistence type="predicted"/>
<evidence type="ECO:0000313" key="2">
    <source>
        <dbReference type="EMBL" id="MDX8496374.1"/>
    </source>
</evidence>
<dbReference type="EMBL" id="JAVIJC010000059">
    <property type="protein sequence ID" value="MDX8496374.1"/>
    <property type="molecule type" value="Genomic_DNA"/>
</dbReference>